<gene>
    <name evidence="1" type="ORF">A2890_01920</name>
</gene>
<reference evidence="1 2" key="1">
    <citation type="journal article" date="2016" name="Nat. Commun.">
        <title>Thousands of microbial genomes shed light on interconnected biogeochemical processes in an aquifer system.</title>
        <authorList>
            <person name="Anantharaman K."/>
            <person name="Brown C.T."/>
            <person name="Hug L.A."/>
            <person name="Sharon I."/>
            <person name="Castelle C.J."/>
            <person name="Probst A.J."/>
            <person name="Thomas B.C."/>
            <person name="Singh A."/>
            <person name="Wilkins M.J."/>
            <person name="Karaoz U."/>
            <person name="Brodie E.L."/>
            <person name="Williams K.H."/>
            <person name="Hubbard S.S."/>
            <person name="Banfield J.F."/>
        </authorList>
    </citation>
    <scope>NUCLEOTIDE SEQUENCE [LARGE SCALE GENOMIC DNA]</scope>
</reference>
<accession>A0A1F4VZ13</accession>
<evidence type="ECO:0000313" key="1">
    <source>
        <dbReference type="EMBL" id="OGC62340.1"/>
    </source>
</evidence>
<dbReference type="AlphaFoldDB" id="A0A1F4VZ13"/>
<comment type="caution">
    <text evidence="1">The sequence shown here is derived from an EMBL/GenBank/DDBJ whole genome shotgun (WGS) entry which is preliminary data.</text>
</comment>
<organism evidence="1 2">
    <name type="scientific">candidate division WWE3 bacterium RIFCSPLOWO2_01_FULL_53_14</name>
    <dbReference type="NCBI Taxonomy" id="1802628"/>
    <lineage>
        <taxon>Bacteria</taxon>
        <taxon>Katanobacteria</taxon>
    </lineage>
</organism>
<dbReference type="EMBL" id="MEVL01000012">
    <property type="protein sequence ID" value="OGC62340.1"/>
    <property type="molecule type" value="Genomic_DNA"/>
</dbReference>
<name>A0A1F4VZ13_UNCKA</name>
<protein>
    <submittedName>
        <fullName evidence="1">Uncharacterized protein</fullName>
    </submittedName>
</protein>
<proteinExistence type="predicted"/>
<dbReference type="Proteomes" id="UP000176967">
    <property type="component" value="Unassembled WGS sequence"/>
</dbReference>
<sequence>MGTNVIPTVADFLKIEPLTPELVMKIGYLPQCTFGDLIIDGHRSKVHCGRESEWTIEGDHYCTSHKDEIVRDWKQRITEWVARPAGAKDSDLELLELIQNELTKAAGRGAYPSFLVSQVVKDLSLSSDPAGRNLAAWYLWEMGIFDIHGRVGFFEQS</sequence>
<evidence type="ECO:0000313" key="2">
    <source>
        <dbReference type="Proteomes" id="UP000176967"/>
    </source>
</evidence>